<feature type="domain" description="C2H2-type" evidence="9">
    <location>
        <begin position="481"/>
        <end position="503"/>
    </location>
</feature>
<dbReference type="InterPro" id="IPR013087">
    <property type="entry name" value="Znf_C2H2_type"/>
</dbReference>
<dbReference type="SMART" id="SM00355">
    <property type="entry name" value="ZnF_C2H2"/>
    <property type="match status" value="11"/>
</dbReference>
<dbReference type="PANTHER" id="PTHR24406">
    <property type="entry name" value="TRANSCRIPTIONAL REPRESSOR CTCFL-RELATED"/>
    <property type="match status" value="1"/>
</dbReference>
<keyword evidence="4 7" id="KW-0863">Zinc-finger</keyword>
<dbReference type="PROSITE" id="PS50157">
    <property type="entry name" value="ZINC_FINGER_C2H2_2"/>
    <property type="match status" value="9"/>
</dbReference>
<dbReference type="PROSITE" id="PS00028">
    <property type="entry name" value="ZINC_FINGER_C2H2_1"/>
    <property type="match status" value="7"/>
</dbReference>
<feature type="domain" description="C2H2-type" evidence="9">
    <location>
        <begin position="394"/>
        <end position="421"/>
    </location>
</feature>
<evidence type="ECO:0000256" key="3">
    <source>
        <dbReference type="ARBA" id="ARBA00022737"/>
    </source>
</evidence>
<reference evidence="11" key="1">
    <citation type="journal article" date="2015" name="Proc. Natl. Acad. Sci. U.S.A.">
        <title>Genome sequence of the Asian Tiger mosquito, Aedes albopictus, reveals insights into its biology, genetics, and evolution.</title>
        <authorList>
            <person name="Chen X.G."/>
            <person name="Jiang X."/>
            <person name="Gu J."/>
            <person name="Xu M."/>
            <person name="Wu Y."/>
            <person name="Deng Y."/>
            <person name="Zhang C."/>
            <person name="Bonizzoni M."/>
            <person name="Dermauw W."/>
            <person name="Vontas J."/>
            <person name="Armbruster P."/>
            <person name="Huang X."/>
            <person name="Yang Y."/>
            <person name="Zhang H."/>
            <person name="He W."/>
            <person name="Peng H."/>
            <person name="Liu Y."/>
            <person name="Wu K."/>
            <person name="Chen J."/>
            <person name="Lirakis M."/>
            <person name="Topalis P."/>
            <person name="Van Leeuwen T."/>
            <person name="Hall A.B."/>
            <person name="Jiang X."/>
            <person name="Thorpe C."/>
            <person name="Mueller R.L."/>
            <person name="Sun C."/>
            <person name="Waterhouse R.M."/>
            <person name="Yan G."/>
            <person name="Tu Z.J."/>
            <person name="Fang X."/>
            <person name="James A.A."/>
        </authorList>
    </citation>
    <scope>NUCLEOTIDE SEQUENCE [LARGE SCALE GENOMIC DNA]</scope>
    <source>
        <strain evidence="11">Foshan</strain>
    </source>
</reference>
<evidence type="ECO:0000313" key="11">
    <source>
        <dbReference type="Proteomes" id="UP000069940"/>
    </source>
</evidence>
<evidence type="ECO:0000256" key="4">
    <source>
        <dbReference type="ARBA" id="ARBA00022771"/>
    </source>
</evidence>
<evidence type="ECO:0000256" key="2">
    <source>
        <dbReference type="ARBA" id="ARBA00022723"/>
    </source>
</evidence>
<dbReference type="Pfam" id="PF13912">
    <property type="entry name" value="zf-C2H2_6"/>
    <property type="match status" value="1"/>
</dbReference>
<keyword evidence="5" id="KW-0862">Zinc</keyword>
<evidence type="ECO:0000256" key="5">
    <source>
        <dbReference type="ARBA" id="ARBA00022833"/>
    </source>
</evidence>
<evidence type="ECO:0000256" key="6">
    <source>
        <dbReference type="ARBA" id="ARBA00023242"/>
    </source>
</evidence>
<keyword evidence="3" id="KW-0677">Repeat</keyword>
<keyword evidence="6" id="KW-0539">Nucleus</keyword>
<reference evidence="10" key="2">
    <citation type="submission" date="2025-05" db="UniProtKB">
        <authorList>
            <consortium name="EnsemblMetazoa"/>
        </authorList>
    </citation>
    <scope>IDENTIFICATION</scope>
    <source>
        <strain evidence="10">Foshan</strain>
    </source>
</reference>
<dbReference type="SUPFAM" id="SSF57667">
    <property type="entry name" value="beta-beta-alpha zinc fingers"/>
    <property type="match status" value="6"/>
</dbReference>
<feature type="domain" description="C2H2-type" evidence="9">
    <location>
        <begin position="337"/>
        <end position="364"/>
    </location>
</feature>
<feature type="domain" description="C2H2-type" evidence="9">
    <location>
        <begin position="365"/>
        <end position="392"/>
    </location>
</feature>
<feature type="domain" description="C2H2-type" evidence="9">
    <location>
        <begin position="233"/>
        <end position="261"/>
    </location>
</feature>
<organism evidence="10 11">
    <name type="scientific">Aedes albopictus</name>
    <name type="common">Asian tiger mosquito</name>
    <name type="synonym">Stegomyia albopicta</name>
    <dbReference type="NCBI Taxonomy" id="7160"/>
    <lineage>
        <taxon>Eukaryota</taxon>
        <taxon>Metazoa</taxon>
        <taxon>Ecdysozoa</taxon>
        <taxon>Arthropoda</taxon>
        <taxon>Hexapoda</taxon>
        <taxon>Insecta</taxon>
        <taxon>Pterygota</taxon>
        <taxon>Neoptera</taxon>
        <taxon>Endopterygota</taxon>
        <taxon>Diptera</taxon>
        <taxon>Nematocera</taxon>
        <taxon>Culicoidea</taxon>
        <taxon>Culicidae</taxon>
        <taxon>Culicinae</taxon>
        <taxon>Aedini</taxon>
        <taxon>Aedes</taxon>
        <taxon>Stegomyia</taxon>
    </lineage>
</organism>
<dbReference type="GeneID" id="109398665"/>
<feature type="compositionally biased region" description="Acidic residues" evidence="8">
    <location>
        <begin position="111"/>
        <end position="131"/>
    </location>
</feature>
<feature type="domain" description="C2H2-type" evidence="9">
    <location>
        <begin position="309"/>
        <end position="329"/>
    </location>
</feature>
<protein>
    <recommendedName>
        <fullName evidence="9">C2H2-type domain-containing protein</fullName>
    </recommendedName>
</protein>
<feature type="domain" description="C2H2-type" evidence="9">
    <location>
        <begin position="205"/>
        <end position="233"/>
    </location>
</feature>
<dbReference type="EnsemblMetazoa" id="AALFPA23_000835.R639">
    <property type="protein sequence ID" value="AALFPA23_000835.P639"/>
    <property type="gene ID" value="AALFPA23_000835"/>
</dbReference>
<feature type="domain" description="C2H2-type" evidence="9">
    <location>
        <begin position="452"/>
        <end position="480"/>
    </location>
</feature>
<dbReference type="Gene3D" id="3.30.160.60">
    <property type="entry name" value="Classic Zinc Finger"/>
    <property type="match status" value="7"/>
</dbReference>
<dbReference type="Pfam" id="PF12874">
    <property type="entry name" value="zf-met"/>
    <property type="match status" value="1"/>
</dbReference>
<keyword evidence="11" id="KW-1185">Reference proteome</keyword>
<evidence type="ECO:0000256" key="1">
    <source>
        <dbReference type="ARBA" id="ARBA00004123"/>
    </source>
</evidence>
<dbReference type="InterPro" id="IPR050888">
    <property type="entry name" value="ZnF_C2H2-type_TF"/>
</dbReference>
<comment type="subcellular location">
    <subcellularLocation>
        <location evidence="1">Nucleus</location>
    </subcellularLocation>
</comment>
<evidence type="ECO:0000259" key="9">
    <source>
        <dbReference type="PROSITE" id="PS50157"/>
    </source>
</evidence>
<dbReference type="Pfam" id="PF00096">
    <property type="entry name" value="zf-C2H2"/>
    <property type="match status" value="4"/>
</dbReference>
<dbReference type="Proteomes" id="UP000069940">
    <property type="component" value="Unassembled WGS sequence"/>
</dbReference>
<evidence type="ECO:0000313" key="10">
    <source>
        <dbReference type="EnsemblMetazoa" id="AALFPA23_000835.P639"/>
    </source>
</evidence>
<keyword evidence="2" id="KW-0479">Metal-binding</keyword>
<feature type="domain" description="C2H2-type" evidence="9">
    <location>
        <begin position="424"/>
        <end position="451"/>
    </location>
</feature>
<accession>A0ABM1XLV1</accession>
<name>A0ABM1XLV1_AEDAL</name>
<dbReference type="RefSeq" id="XP_019526595.3">
    <property type="nucleotide sequence ID" value="XM_019671050.3"/>
</dbReference>
<feature type="region of interest" description="Disordered" evidence="8">
    <location>
        <begin position="111"/>
        <end position="167"/>
    </location>
</feature>
<proteinExistence type="predicted"/>
<evidence type="ECO:0000256" key="8">
    <source>
        <dbReference type="SAM" id="MobiDB-lite"/>
    </source>
</evidence>
<sequence>MALSDDIEYKICIICTESCEQMYLTQEDTVERQNLEDTLKSIFEKLQISFDECLAINLCNVCTEELTVTSRFIRKIEEGKPKIRNLIATDLPQDDISRSSSLENITIKCEDDDEFDEQNNTESEAIGDPEFSEISKNCNTAKSSEDEEKFDPRSTRASTKPEPQPKRCCGCKTALTTAEQVHIHSEKRHRRDRITESQIIEDEPFECPVCFARFQNKTDFLRHQRTMYADELFPCKRCPAEFANAYNLRLHEKRFHKRENTNARIDEMRLTIHKCCICREQFDSLDMVKYHVIKRHPLLGENIESDNQFECEICSRCFKTQKVLIEHQRRPFRKYRFQCSHCGKTFNERQVFTDHEQSHKSVRPYECPICQKTFSFKTNFLTHVKYHSVPDDRFKCELCDRGFKKKHLLQEHQVIHQESEARPFKCHLCSIAFTRNDLLEFHVKEHLGEKPFKCSQCSASYIHGRDLRRHNRVKHEGKTPFACEVCHKVFSRKYSLGKHLKTH</sequence>
<dbReference type="InterPro" id="IPR036236">
    <property type="entry name" value="Znf_C2H2_sf"/>
</dbReference>
<evidence type="ECO:0000256" key="7">
    <source>
        <dbReference type="PROSITE-ProRule" id="PRU00042"/>
    </source>
</evidence>